<reference evidence="8 9" key="1">
    <citation type="journal article" date="2015" name="Sci. Rep.">
        <title>Genome of the facultative scuticociliatosis pathogen Pseudocohnilembus persalinus provides insight into its virulence through horizontal gene transfer.</title>
        <authorList>
            <person name="Xiong J."/>
            <person name="Wang G."/>
            <person name="Cheng J."/>
            <person name="Tian M."/>
            <person name="Pan X."/>
            <person name="Warren A."/>
            <person name="Jiang C."/>
            <person name="Yuan D."/>
            <person name="Miao W."/>
        </authorList>
    </citation>
    <scope>NUCLEOTIDE SEQUENCE [LARGE SCALE GENOMIC DNA]</scope>
    <source>
        <strain evidence="8">36N120E</strain>
    </source>
</reference>
<keyword evidence="1" id="KW-0343">GTPase activation</keyword>
<keyword evidence="4" id="KW-0862">Zinc</keyword>
<dbReference type="EMBL" id="LDAU01000058">
    <property type="protein sequence ID" value="KRX08690.1"/>
    <property type="molecule type" value="Genomic_DNA"/>
</dbReference>
<dbReference type="AlphaFoldDB" id="A0A0V0R2F8"/>
<dbReference type="OMA" id="DISWKYR"/>
<organism evidence="8 9">
    <name type="scientific">Pseudocohnilembus persalinus</name>
    <name type="common">Ciliate</name>
    <dbReference type="NCBI Taxonomy" id="266149"/>
    <lineage>
        <taxon>Eukaryota</taxon>
        <taxon>Sar</taxon>
        <taxon>Alveolata</taxon>
        <taxon>Ciliophora</taxon>
        <taxon>Intramacronucleata</taxon>
        <taxon>Oligohymenophorea</taxon>
        <taxon>Scuticociliatia</taxon>
        <taxon>Philasterida</taxon>
        <taxon>Pseudocohnilembidae</taxon>
        <taxon>Pseudocohnilembus</taxon>
    </lineage>
</organism>
<sequence>MINSKVTEEVFEKLAESPENRECFECQAPSPQWTSVNNGIFLCLQCSGVHRGMGVNVSFVRSVKMDTWSEKQLNMMLQGGNQKLKQFFENYNIPKESPVDFKYKTKAGIYYREMLKCIVEGQPVPEPPSQEEALKLVDFSNPAFKMQIQGMGSEGANEDGDEEEKKSDDPLDQIKTFFSIAFDKTKHFGEQAYHKSAEIAKETKTKAEEKYNDPEFQQNMQNFKSKVKTGATEFGEKASVVAKKGYTQLSSNLATAWGFLKSKANEIQHQNQNNQQQQPNGQEQNQQNQQQNEQ</sequence>
<feature type="domain" description="Arf-GAP" evidence="7">
    <location>
        <begin position="8"/>
        <end position="90"/>
    </location>
</feature>
<evidence type="ECO:0000256" key="2">
    <source>
        <dbReference type="ARBA" id="ARBA00022723"/>
    </source>
</evidence>
<keyword evidence="9" id="KW-1185">Reference proteome</keyword>
<feature type="region of interest" description="Disordered" evidence="6">
    <location>
        <begin position="151"/>
        <end position="170"/>
    </location>
</feature>
<dbReference type="PROSITE" id="PS50115">
    <property type="entry name" value="ARFGAP"/>
    <property type="match status" value="1"/>
</dbReference>
<gene>
    <name evidence="8" type="ORF">PPERSA_08001</name>
</gene>
<dbReference type="InterPro" id="IPR038508">
    <property type="entry name" value="ArfGAP_dom_sf"/>
</dbReference>
<evidence type="ECO:0000256" key="1">
    <source>
        <dbReference type="ARBA" id="ARBA00022468"/>
    </source>
</evidence>
<dbReference type="SUPFAM" id="SSF57863">
    <property type="entry name" value="ArfGap/RecO-like zinc finger"/>
    <property type="match status" value="1"/>
</dbReference>
<protein>
    <recommendedName>
        <fullName evidence="7">Arf-GAP domain-containing protein</fullName>
    </recommendedName>
</protein>
<dbReference type="GO" id="GO:0008270">
    <property type="term" value="F:zinc ion binding"/>
    <property type="evidence" value="ECO:0007669"/>
    <property type="project" value="UniProtKB-KW"/>
</dbReference>
<proteinExistence type="predicted"/>
<keyword evidence="2" id="KW-0479">Metal-binding</keyword>
<dbReference type="GO" id="GO:0000139">
    <property type="term" value="C:Golgi membrane"/>
    <property type="evidence" value="ECO:0007669"/>
    <property type="project" value="GOC"/>
</dbReference>
<evidence type="ECO:0000256" key="3">
    <source>
        <dbReference type="ARBA" id="ARBA00022771"/>
    </source>
</evidence>
<dbReference type="Pfam" id="PF01412">
    <property type="entry name" value="ArfGap"/>
    <property type="match status" value="1"/>
</dbReference>
<name>A0A0V0R2F8_PSEPJ</name>
<feature type="region of interest" description="Disordered" evidence="6">
    <location>
        <begin position="264"/>
        <end position="294"/>
    </location>
</feature>
<dbReference type="PANTHER" id="PTHR45686">
    <property type="entry name" value="ADP-RIBOSYLATION FACTOR GTPASE ACTIVATING PROTEIN 3, ISOFORM H-RELATED"/>
    <property type="match status" value="1"/>
</dbReference>
<dbReference type="Gene3D" id="1.10.220.150">
    <property type="entry name" value="Arf GTPase activating protein"/>
    <property type="match status" value="1"/>
</dbReference>
<dbReference type="InParanoid" id="A0A0V0R2F8"/>
<dbReference type="GO" id="GO:0048205">
    <property type="term" value="P:COPI coating of Golgi vesicle"/>
    <property type="evidence" value="ECO:0007669"/>
    <property type="project" value="TreeGrafter"/>
</dbReference>
<evidence type="ECO:0000313" key="9">
    <source>
        <dbReference type="Proteomes" id="UP000054937"/>
    </source>
</evidence>
<dbReference type="InterPro" id="IPR001164">
    <property type="entry name" value="ArfGAP_dom"/>
</dbReference>
<dbReference type="Proteomes" id="UP000054937">
    <property type="component" value="Unassembled WGS sequence"/>
</dbReference>
<evidence type="ECO:0000313" key="8">
    <source>
        <dbReference type="EMBL" id="KRX08690.1"/>
    </source>
</evidence>
<comment type="caution">
    <text evidence="8">The sequence shown here is derived from an EMBL/GenBank/DDBJ whole genome shotgun (WGS) entry which is preliminary data.</text>
</comment>
<evidence type="ECO:0000256" key="4">
    <source>
        <dbReference type="ARBA" id="ARBA00022833"/>
    </source>
</evidence>
<evidence type="ECO:0000256" key="6">
    <source>
        <dbReference type="SAM" id="MobiDB-lite"/>
    </source>
</evidence>
<evidence type="ECO:0000259" key="7">
    <source>
        <dbReference type="PROSITE" id="PS50115"/>
    </source>
</evidence>
<dbReference type="OrthoDB" id="983479at2759"/>
<keyword evidence="3 5" id="KW-0863">Zinc-finger</keyword>
<dbReference type="PANTHER" id="PTHR45686:SF4">
    <property type="entry name" value="ADP-RIBOSYLATION FACTOR GTPASE ACTIVATING PROTEIN 3, ISOFORM H"/>
    <property type="match status" value="1"/>
</dbReference>
<evidence type="ECO:0000256" key="5">
    <source>
        <dbReference type="PROSITE-ProRule" id="PRU00288"/>
    </source>
</evidence>
<dbReference type="GO" id="GO:0005096">
    <property type="term" value="F:GTPase activator activity"/>
    <property type="evidence" value="ECO:0007669"/>
    <property type="project" value="UniProtKB-KW"/>
</dbReference>
<accession>A0A0V0R2F8</accession>
<feature type="compositionally biased region" description="Low complexity" evidence="6">
    <location>
        <begin position="265"/>
        <end position="294"/>
    </location>
</feature>
<dbReference type="InterPro" id="IPR037278">
    <property type="entry name" value="ARFGAP/RecO"/>
</dbReference>
<dbReference type="SMART" id="SM00105">
    <property type="entry name" value="ArfGap"/>
    <property type="match status" value="1"/>
</dbReference>
<dbReference type="CDD" id="cd08830">
    <property type="entry name" value="ArfGap_ArfGap1"/>
    <property type="match status" value="1"/>
</dbReference>
<dbReference type="PRINTS" id="PR00405">
    <property type="entry name" value="REVINTRACTNG"/>
</dbReference>